<keyword evidence="3" id="KW-1185">Reference proteome</keyword>
<dbReference type="Proteomes" id="UP000509597">
    <property type="component" value="Chromosome"/>
</dbReference>
<evidence type="ECO:0000256" key="1">
    <source>
        <dbReference type="SAM" id="Phobius"/>
    </source>
</evidence>
<sequence>MIEMLSICVNFLLRTIKPKPEYSNIPNEIPLKICHTNSKVHYSYIESIRSSNNGKIISGGGTKYATYNQKQYTFLANNPYNEKISYYAKVALFEDKEQGIVDNYFYINIEDVQPGHTLSEKLDIHRAQENYYLIELVIKNSRGEIISHKQDLDWNFCHEALYNMTQKEYDNIKSTMKFVKSISVVVLAVALLCLILPVVSILHLIMPWFVFWPLLFIGAYLMYFMVMDKVFARNNIK</sequence>
<organism evidence="2 3">
    <name type="scientific">Chitinibacter bivalviorum</name>
    <dbReference type="NCBI Taxonomy" id="2739434"/>
    <lineage>
        <taxon>Bacteria</taxon>
        <taxon>Pseudomonadati</taxon>
        <taxon>Pseudomonadota</taxon>
        <taxon>Betaproteobacteria</taxon>
        <taxon>Neisseriales</taxon>
        <taxon>Chitinibacteraceae</taxon>
        <taxon>Chitinibacter</taxon>
    </lineage>
</organism>
<gene>
    <name evidence="2" type="ORF">HQ393_15800</name>
</gene>
<protein>
    <submittedName>
        <fullName evidence="2">Uncharacterized protein</fullName>
    </submittedName>
</protein>
<reference evidence="2 3" key="1">
    <citation type="submission" date="2020-07" db="EMBL/GenBank/DDBJ databases">
        <title>Complete genome sequence of Chitinibacter sp. 2T18.</title>
        <authorList>
            <person name="Bae J.-W."/>
            <person name="Choi J.-W."/>
        </authorList>
    </citation>
    <scope>NUCLEOTIDE SEQUENCE [LARGE SCALE GENOMIC DNA]</scope>
    <source>
        <strain evidence="2 3">2T18</strain>
    </source>
</reference>
<keyword evidence="1" id="KW-0812">Transmembrane</keyword>
<dbReference type="AlphaFoldDB" id="A0A7H9BLX0"/>
<dbReference type="EMBL" id="CP058627">
    <property type="protein sequence ID" value="QLG89593.1"/>
    <property type="molecule type" value="Genomic_DNA"/>
</dbReference>
<proteinExistence type="predicted"/>
<evidence type="ECO:0000313" key="3">
    <source>
        <dbReference type="Proteomes" id="UP000509597"/>
    </source>
</evidence>
<accession>A0A7H9BLX0</accession>
<feature type="transmembrane region" description="Helical" evidence="1">
    <location>
        <begin position="182"/>
        <end position="202"/>
    </location>
</feature>
<keyword evidence="1" id="KW-1133">Transmembrane helix</keyword>
<evidence type="ECO:0000313" key="2">
    <source>
        <dbReference type="EMBL" id="QLG89593.1"/>
    </source>
</evidence>
<name>A0A7H9BLX0_9NEIS</name>
<keyword evidence="1" id="KW-0472">Membrane</keyword>
<dbReference type="RefSeq" id="WP_179356454.1">
    <property type="nucleotide sequence ID" value="NZ_CP058627.1"/>
</dbReference>
<dbReference type="KEGG" id="chiz:HQ393_15800"/>
<feature type="transmembrane region" description="Helical" evidence="1">
    <location>
        <begin position="208"/>
        <end position="227"/>
    </location>
</feature>